<evidence type="ECO:0000259" key="2">
    <source>
        <dbReference type="Pfam" id="PF00535"/>
    </source>
</evidence>
<dbReference type="AlphaFoldDB" id="A0A1G6MID0"/>
<evidence type="ECO:0000313" key="3">
    <source>
        <dbReference type="EMBL" id="SDC55211.1"/>
    </source>
</evidence>
<dbReference type="Gene3D" id="3.90.550.10">
    <property type="entry name" value="Spore Coat Polysaccharide Biosynthesis Protein SpsA, Chain A"/>
    <property type="match status" value="1"/>
</dbReference>
<keyword evidence="1" id="KW-0472">Membrane</keyword>
<feature type="transmembrane region" description="Helical" evidence="1">
    <location>
        <begin position="307"/>
        <end position="333"/>
    </location>
</feature>
<name>A0A1G6MID0_9GAMM</name>
<dbReference type="Proteomes" id="UP000243468">
    <property type="component" value="Unassembled WGS sequence"/>
</dbReference>
<keyword evidence="3" id="KW-0808">Transferase</keyword>
<sequence>MVYFSLIVPIYNVENYLYSCLKSIFIQLPKDDSVEVIFVNDGSTDNSYNILENFLEKIDDLDKYNIKIIFQKNQGLSVARNKGVFASSSEYVAFLDSDDILLDGYFSEVLMVLKSNYNIDLIKFKYCFFYDPEKMVKVASTIIFKGVSVIDRDFMIKMLNDSSWYAWLHIYKKNNLLKNPFPKNINFEDAFTIPYIIEESKKCFILDKYLYGYRKREDSITSSYNQKVINQNIHSLKYLVLNFLKKAKEGSEYSYIMYIFFLRVYFSYLIKHKNYKAAKIAWNEVKNNEYGLGSFNKELFIKNKHKIYYYLYLNFGFYSNYIIVIIGFVHGLIFNLLRKMKV</sequence>
<dbReference type="Pfam" id="PF00535">
    <property type="entry name" value="Glycos_transf_2"/>
    <property type="match status" value="1"/>
</dbReference>
<dbReference type="InterPro" id="IPR029044">
    <property type="entry name" value="Nucleotide-diphossugar_trans"/>
</dbReference>
<dbReference type="GO" id="GO:0016758">
    <property type="term" value="F:hexosyltransferase activity"/>
    <property type="evidence" value="ECO:0007669"/>
    <property type="project" value="UniProtKB-ARBA"/>
</dbReference>
<feature type="domain" description="Glycosyltransferase 2-like" evidence="2">
    <location>
        <begin position="5"/>
        <end position="120"/>
    </location>
</feature>
<dbReference type="EMBL" id="FMYO01000008">
    <property type="protein sequence ID" value="SDC55211.1"/>
    <property type="molecule type" value="Genomic_DNA"/>
</dbReference>
<dbReference type="SUPFAM" id="SSF53448">
    <property type="entry name" value="Nucleotide-diphospho-sugar transferases"/>
    <property type="match status" value="1"/>
</dbReference>
<evidence type="ECO:0000313" key="4">
    <source>
        <dbReference type="Proteomes" id="UP000243468"/>
    </source>
</evidence>
<dbReference type="CDD" id="cd00761">
    <property type="entry name" value="Glyco_tranf_GTA_type"/>
    <property type="match status" value="1"/>
</dbReference>
<gene>
    <name evidence="3" type="ORF">SAMN05421732_10857</name>
</gene>
<organism evidence="3 4">
    <name type="scientific">Acinetobacter kookii</name>
    <dbReference type="NCBI Taxonomy" id="1226327"/>
    <lineage>
        <taxon>Bacteria</taxon>
        <taxon>Pseudomonadati</taxon>
        <taxon>Pseudomonadota</taxon>
        <taxon>Gammaproteobacteria</taxon>
        <taxon>Moraxellales</taxon>
        <taxon>Moraxellaceae</taxon>
        <taxon>Acinetobacter</taxon>
    </lineage>
</organism>
<keyword evidence="1" id="KW-1133">Transmembrane helix</keyword>
<dbReference type="PANTHER" id="PTHR22916:SF3">
    <property type="entry name" value="UDP-GLCNAC:BETAGAL BETA-1,3-N-ACETYLGLUCOSAMINYLTRANSFERASE-LIKE PROTEIN 1"/>
    <property type="match status" value="1"/>
</dbReference>
<protein>
    <submittedName>
        <fullName evidence="3">Glycosyltransferase involved in cell wall bisynthesis</fullName>
    </submittedName>
</protein>
<evidence type="ECO:0000256" key="1">
    <source>
        <dbReference type="SAM" id="Phobius"/>
    </source>
</evidence>
<keyword evidence="1" id="KW-0812">Transmembrane</keyword>
<proteinExistence type="predicted"/>
<feature type="transmembrane region" description="Helical" evidence="1">
    <location>
        <begin position="253"/>
        <end position="270"/>
    </location>
</feature>
<reference evidence="4" key="1">
    <citation type="submission" date="2016-09" db="EMBL/GenBank/DDBJ databases">
        <authorList>
            <person name="Varghese N."/>
            <person name="Submissions S."/>
        </authorList>
    </citation>
    <scope>NUCLEOTIDE SEQUENCE [LARGE SCALE GENOMIC DNA]</scope>
    <source>
        <strain evidence="4">ANC 4667</strain>
    </source>
</reference>
<dbReference type="RefSeq" id="WP_171259706.1">
    <property type="nucleotide sequence ID" value="NZ_BAABKJ010000013.1"/>
</dbReference>
<accession>A0A1G6MID0</accession>
<dbReference type="InterPro" id="IPR001173">
    <property type="entry name" value="Glyco_trans_2-like"/>
</dbReference>
<keyword evidence="4" id="KW-1185">Reference proteome</keyword>
<dbReference type="PANTHER" id="PTHR22916">
    <property type="entry name" value="GLYCOSYLTRANSFERASE"/>
    <property type="match status" value="1"/>
</dbReference>
<dbReference type="STRING" id="1226327.SAMN05421732_10857"/>